<evidence type="ECO:0000313" key="1">
    <source>
        <dbReference type="EMBL" id="KAF0044998.1"/>
    </source>
</evidence>
<dbReference type="Proteomes" id="UP000438429">
    <property type="component" value="Unassembled WGS sequence"/>
</dbReference>
<comment type="caution">
    <text evidence="1">The sequence shown here is derived from an EMBL/GenBank/DDBJ whole genome shotgun (WGS) entry which is preliminary data.</text>
</comment>
<organism evidence="1 2">
    <name type="scientific">Scophthalmus maximus</name>
    <name type="common">Turbot</name>
    <name type="synonym">Psetta maxima</name>
    <dbReference type="NCBI Taxonomy" id="52904"/>
    <lineage>
        <taxon>Eukaryota</taxon>
        <taxon>Metazoa</taxon>
        <taxon>Chordata</taxon>
        <taxon>Craniata</taxon>
        <taxon>Vertebrata</taxon>
        <taxon>Euteleostomi</taxon>
        <taxon>Actinopterygii</taxon>
        <taxon>Neopterygii</taxon>
        <taxon>Teleostei</taxon>
        <taxon>Neoteleostei</taxon>
        <taxon>Acanthomorphata</taxon>
        <taxon>Carangaria</taxon>
        <taxon>Pleuronectiformes</taxon>
        <taxon>Pleuronectoidei</taxon>
        <taxon>Scophthalmidae</taxon>
        <taxon>Scophthalmus</taxon>
    </lineage>
</organism>
<protein>
    <submittedName>
        <fullName evidence="1">Uncharacterized protein</fullName>
    </submittedName>
</protein>
<gene>
    <name evidence="1" type="ORF">F2P81_001527</name>
</gene>
<name>A0A6A4TKJ3_SCOMX</name>
<accession>A0A6A4TKJ3</accession>
<sequence>MSLRLAALWFDGSSPVVKVGIGQWPPLGEQLLIHIKVKQILRLSTYLITDDIVIDTDAANTDTEVFKNAARTRQTSVVSWDSILDLLLGFIMGPLNLRPSCSGGKRKGRSFALKLGQADPSHGNSFQTPLPKRLLCHKCSQYRCHARKTD</sequence>
<evidence type="ECO:0000313" key="2">
    <source>
        <dbReference type="Proteomes" id="UP000438429"/>
    </source>
</evidence>
<dbReference type="EMBL" id="VEVO01000002">
    <property type="protein sequence ID" value="KAF0044998.1"/>
    <property type="molecule type" value="Genomic_DNA"/>
</dbReference>
<reference evidence="1 2" key="1">
    <citation type="submission" date="2019-06" db="EMBL/GenBank/DDBJ databases">
        <title>Draft genomes of female and male turbot (Scophthalmus maximus).</title>
        <authorList>
            <person name="Xu H."/>
            <person name="Xu X.-W."/>
            <person name="Shao C."/>
            <person name="Chen S."/>
        </authorList>
    </citation>
    <scope>NUCLEOTIDE SEQUENCE [LARGE SCALE GENOMIC DNA]</scope>
    <source>
        <strain evidence="1">Ysfricsl-2016a</strain>
        <tissue evidence="1">Blood</tissue>
    </source>
</reference>
<proteinExistence type="predicted"/>
<dbReference type="AlphaFoldDB" id="A0A6A4TKJ3"/>